<name>A0A847R4T4_9GAMM</name>
<reference evidence="1 2" key="1">
    <citation type="submission" date="2020-04" db="EMBL/GenBank/DDBJ databases">
        <title>Marinomonas sp. M1K-6 isolated from the deep seawater of the Mariana Trench.</title>
        <authorList>
            <person name="Li Y."/>
        </authorList>
    </citation>
    <scope>NUCLEOTIDE SEQUENCE [LARGE SCALE GENOMIC DNA]</scope>
    <source>
        <strain evidence="1 2">M1K-6</strain>
    </source>
</reference>
<dbReference type="AlphaFoldDB" id="A0A847R4T4"/>
<dbReference type="EMBL" id="JABAEK010000004">
    <property type="protein sequence ID" value="NLQ17046.1"/>
    <property type="molecule type" value="Genomic_DNA"/>
</dbReference>
<accession>A0A847R4T4</accession>
<proteinExistence type="predicted"/>
<gene>
    <name evidence="1" type="ORF">HGG82_05335</name>
</gene>
<comment type="caution">
    <text evidence="1">The sequence shown here is derived from an EMBL/GenBank/DDBJ whole genome shotgun (WGS) entry which is preliminary data.</text>
</comment>
<dbReference type="RefSeq" id="WP_168823550.1">
    <property type="nucleotide sequence ID" value="NZ_CP073013.1"/>
</dbReference>
<protein>
    <submittedName>
        <fullName evidence="1">Uncharacterized protein</fullName>
    </submittedName>
</protein>
<sequence>MSNFLRGMARVFNLFPATDYMAMVPKEGEMLEKSARDVSRSMTKAYNDLSQQYGYAPYQKSKGVKVKGYFEGTRCRRIN</sequence>
<keyword evidence="2" id="KW-1185">Reference proteome</keyword>
<evidence type="ECO:0000313" key="2">
    <source>
        <dbReference type="Proteomes" id="UP000586067"/>
    </source>
</evidence>
<organism evidence="1 2">
    <name type="scientific">Marinomonas profundi</name>
    <dbReference type="NCBI Taxonomy" id="2726122"/>
    <lineage>
        <taxon>Bacteria</taxon>
        <taxon>Pseudomonadati</taxon>
        <taxon>Pseudomonadota</taxon>
        <taxon>Gammaproteobacteria</taxon>
        <taxon>Oceanospirillales</taxon>
        <taxon>Oceanospirillaceae</taxon>
        <taxon>Marinomonas</taxon>
    </lineage>
</organism>
<dbReference type="Proteomes" id="UP000586067">
    <property type="component" value="Unassembled WGS sequence"/>
</dbReference>
<evidence type="ECO:0000313" key="1">
    <source>
        <dbReference type="EMBL" id="NLQ17046.1"/>
    </source>
</evidence>